<dbReference type="RefSeq" id="WP_102827986.1">
    <property type="nucleotide sequence ID" value="NZ_CP065721.1"/>
</dbReference>
<dbReference type="AlphaFoldDB" id="A0A8E2U1Y3"/>
<dbReference type="Pfam" id="PF13511">
    <property type="entry name" value="DUF4124"/>
    <property type="match status" value="1"/>
</dbReference>
<feature type="signal peptide" evidence="2">
    <location>
        <begin position="1"/>
        <end position="18"/>
    </location>
</feature>
<evidence type="ECO:0000313" key="4">
    <source>
        <dbReference type="EMBL" id="PNF77276.1"/>
    </source>
</evidence>
<reference evidence="4 5" key="1">
    <citation type="submission" date="2018-01" db="EMBL/GenBank/DDBJ databases">
        <title>Denitrification phenotypes of diverse strains of Pseudomonas stutzeri.</title>
        <authorList>
            <person name="Milligan D.A."/>
            <person name="Bergaust L."/>
            <person name="Bakken L.R."/>
            <person name="Frostegard A."/>
        </authorList>
    </citation>
    <scope>NUCLEOTIDE SEQUENCE [LARGE SCALE GENOMIC DNA]</scope>
    <source>
        <strain evidence="4 5">DSM 50238</strain>
    </source>
</reference>
<organism evidence="4 5">
    <name type="scientific">Stutzerimonas degradans</name>
    <dbReference type="NCBI Taxonomy" id="2968968"/>
    <lineage>
        <taxon>Bacteria</taxon>
        <taxon>Pseudomonadati</taxon>
        <taxon>Pseudomonadota</taxon>
        <taxon>Gammaproteobacteria</taxon>
        <taxon>Pseudomonadales</taxon>
        <taxon>Pseudomonadaceae</taxon>
        <taxon>Stutzerimonas</taxon>
    </lineage>
</organism>
<evidence type="ECO:0000313" key="5">
    <source>
        <dbReference type="Proteomes" id="UP000235881"/>
    </source>
</evidence>
<feature type="domain" description="DUF4124" evidence="3">
    <location>
        <begin position="8"/>
        <end position="59"/>
    </location>
</feature>
<sequence length="178" mass="19131">MRHALFGLLLILSAPAIAEIYTYTDAQGNTVYTNQPPEGVAAERVELPPPNTVDIQPPSAPAPLPTDAEAGQPYRSLALSGIPDEAALRANNGTFVVSAELDPPLRRGHQLRFVLDGIPQAAASQATSLQLNNIERGEHRLQVEVLSNGRVIQRSEPAVFTVQRVHTSSPALRHRAAP</sequence>
<dbReference type="Proteomes" id="UP000235881">
    <property type="component" value="Unassembled WGS sequence"/>
</dbReference>
<evidence type="ECO:0000259" key="3">
    <source>
        <dbReference type="Pfam" id="PF13511"/>
    </source>
</evidence>
<dbReference type="InterPro" id="IPR025392">
    <property type="entry name" value="DUF4124"/>
</dbReference>
<protein>
    <submittedName>
        <fullName evidence="4">DUF4124 domain-containing protein</fullName>
    </submittedName>
</protein>
<dbReference type="EMBL" id="POUK01000002">
    <property type="protein sequence ID" value="PNF77276.1"/>
    <property type="molecule type" value="Genomic_DNA"/>
</dbReference>
<name>A0A8E2U1Y3_9GAMM</name>
<keyword evidence="5" id="KW-1185">Reference proteome</keyword>
<feature type="chain" id="PRO_5034338139" evidence="2">
    <location>
        <begin position="19"/>
        <end position="178"/>
    </location>
</feature>
<keyword evidence="2" id="KW-0732">Signal</keyword>
<accession>A0A8E2U1Y3</accession>
<feature type="region of interest" description="Disordered" evidence="1">
    <location>
        <begin position="49"/>
        <end position="69"/>
    </location>
</feature>
<evidence type="ECO:0000256" key="1">
    <source>
        <dbReference type="SAM" id="MobiDB-lite"/>
    </source>
</evidence>
<evidence type="ECO:0000256" key="2">
    <source>
        <dbReference type="SAM" id="SignalP"/>
    </source>
</evidence>
<comment type="caution">
    <text evidence="4">The sequence shown here is derived from an EMBL/GenBank/DDBJ whole genome shotgun (WGS) entry which is preliminary data.</text>
</comment>
<proteinExistence type="predicted"/>
<gene>
    <name evidence="4" type="ORF">CXK95_06200</name>
</gene>